<keyword evidence="14" id="KW-0395">Inflammatory response</keyword>
<evidence type="ECO:0000256" key="1">
    <source>
        <dbReference type="ARBA" id="ARBA00004172"/>
    </source>
</evidence>
<evidence type="ECO:0000256" key="15">
    <source>
        <dbReference type="ARBA" id="ARBA00023224"/>
    </source>
</evidence>
<keyword evidence="4" id="KW-1003">Cell membrane</keyword>
<dbReference type="InterPro" id="IPR000276">
    <property type="entry name" value="GPCR_Rhodpsn"/>
</dbReference>
<dbReference type="KEGG" id="amj:102570873"/>
<dbReference type="FunFam" id="1.20.1070.10:FF:000246">
    <property type="entry name" value="Atypical chemokine receptor 2"/>
    <property type="match status" value="1"/>
</dbReference>
<evidence type="ECO:0000256" key="13">
    <source>
        <dbReference type="ARBA" id="ARBA00023180"/>
    </source>
</evidence>
<dbReference type="Gene3D" id="1.20.1070.10">
    <property type="entry name" value="Rhodopsin 7-helix transmembrane proteins"/>
    <property type="match status" value="1"/>
</dbReference>
<evidence type="ECO:0000256" key="9">
    <source>
        <dbReference type="ARBA" id="ARBA00023040"/>
    </source>
</evidence>
<evidence type="ECO:0000256" key="3">
    <source>
        <dbReference type="ARBA" id="ARBA00004651"/>
    </source>
</evidence>
<dbReference type="PANTHER" id="PTHR10489:SF942">
    <property type="entry name" value="ATYPICAL CHEMOKINE RECEPTOR 2"/>
    <property type="match status" value="1"/>
</dbReference>
<feature type="transmembrane region" description="Helical" evidence="20">
    <location>
        <begin position="86"/>
        <end position="106"/>
    </location>
</feature>
<name>A0A151PD96_ALLMI</name>
<keyword evidence="9" id="KW-0297">G-protein coupled receptor</keyword>
<sequence>MAMAFTSAMTLSMDIPPNMTYYEYQYSEEEDYSQFLVCRKENVVSFGKVFLPVLYSLVCLLGLVGNLLLFIILLKYIKKRRMTEVYLINLTISDLLFVATLPFWATHTASEWVFGTVLCKIISTIYTMNFYSGIFFVSCMSLDMYLEIVHAWSSRNSRTSDKCFLVPLVVWIASILLSVPDAVFMHVEKLHDGKLVCNHDYSQHSSIWKITLRFLQIVLGFLVPFLCMLFFYIRITCVLTTYKPPSKKRALQLVIVLVTVFFVLWFPYNITLFLHSLQDLHVFKDCETSQHLDYAVQVTESLAFVHSCLNPLLYAFVNKRFRLYLKKILGAVFRKQKILIFQPSETSQFSSKRTAQIEMLSITNLS</sequence>
<dbReference type="PROSITE" id="PS50262">
    <property type="entry name" value="G_PROTEIN_RECEP_F1_2"/>
    <property type="match status" value="1"/>
</dbReference>
<keyword evidence="11" id="KW-1015">Disulfide bond</keyword>
<evidence type="ECO:0000256" key="11">
    <source>
        <dbReference type="ARBA" id="ARBA00023157"/>
    </source>
</evidence>
<feature type="transmembrane region" description="Helical" evidence="20">
    <location>
        <begin position="253"/>
        <end position="274"/>
    </location>
</feature>
<dbReference type="RefSeq" id="XP_006267082.1">
    <property type="nucleotide sequence ID" value="XM_006267020.4"/>
</dbReference>
<keyword evidence="5" id="KW-0597">Phosphoprotein</keyword>
<comment type="caution">
    <text evidence="22">The sequence shown here is derived from an EMBL/GenBank/DDBJ whole genome shotgun (WGS) entry which is preliminary data.</text>
</comment>
<evidence type="ECO:0000313" key="22">
    <source>
        <dbReference type="EMBL" id="KYO47051.1"/>
    </source>
</evidence>
<dbReference type="PRINTS" id="PR00657">
    <property type="entry name" value="CCCHEMOKINER"/>
</dbReference>
<dbReference type="EMBL" id="AKHW03000487">
    <property type="protein sequence ID" value="KYO47051.1"/>
    <property type="molecule type" value="Genomic_DNA"/>
</dbReference>
<dbReference type="InterPro" id="IPR050119">
    <property type="entry name" value="CCR1-9-like"/>
</dbReference>
<evidence type="ECO:0000256" key="2">
    <source>
        <dbReference type="ARBA" id="ARBA00004412"/>
    </source>
</evidence>
<gene>
    <name evidence="22" type="primary">ACKR2</name>
    <name evidence="22" type="ORF">Y1Q_0014585</name>
</gene>
<comment type="subcellular location">
    <subcellularLocation>
        <location evidence="3">Cell membrane</location>
        <topology evidence="3">Multi-pass membrane protein</topology>
    </subcellularLocation>
    <subcellularLocation>
        <location evidence="2">Early endosome</location>
    </subcellularLocation>
    <subcellularLocation>
        <location evidence="1">Recycling endosome</location>
    </subcellularLocation>
</comment>
<dbReference type="GO" id="GO:0006954">
    <property type="term" value="P:inflammatory response"/>
    <property type="evidence" value="ECO:0007669"/>
    <property type="project" value="UniProtKB-KW"/>
</dbReference>
<dbReference type="STRING" id="8496.A0A151PD96"/>
<dbReference type="GO" id="GO:0060326">
    <property type="term" value="P:cell chemotaxis"/>
    <property type="evidence" value="ECO:0007669"/>
    <property type="project" value="TreeGrafter"/>
</dbReference>
<dbReference type="Pfam" id="PF00001">
    <property type="entry name" value="7tm_1"/>
    <property type="match status" value="1"/>
</dbReference>
<feature type="transmembrane region" description="Helical" evidence="20">
    <location>
        <begin position="163"/>
        <end position="185"/>
    </location>
</feature>
<keyword evidence="6 20" id="KW-0812">Transmembrane</keyword>
<dbReference type="Proteomes" id="UP000050525">
    <property type="component" value="Unassembled WGS sequence"/>
</dbReference>
<keyword evidence="10 20" id="KW-0472">Membrane</keyword>
<evidence type="ECO:0000313" key="23">
    <source>
        <dbReference type="Proteomes" id="UP000050525"/>
    </source>
</evidence>
<accession>A0A151PD96</accession>
<evidence type="ECO:0000256" key="18">
    <source>
        <dbReference type="ARBA" id="ARBA00077778"/>
    </source>
</evidence>
<evidence type="ECO:0000256" key="12">
    <source>
        <dbReference type="ARBA" id="ARBA00023170"/>
    </source>
</evidence>
<dbReference type="GeneID" id="102570873"/>
<dbReference type="SUPFAM" id="SSF81321">
    <property type="entry name" value="Family A G protein-coupled receptor-like"/>
    <property type="match status" value="1"/>
</dbReference>
<evidence type="ECO:0000256" key="6">
    <source>
        <dbReference type="ARBA" id="ARBA00022692"/>
    </source>
</evidence>
<dbReference type="eggNOG" id="KOG3656">
    <property type="taxonomic scope" value="Eukaryota"/>
</dbReference>
<dbReference type="CTD" id="1238"/>
<feature type="transmembrane region" description="Helical" evidence="20">
    <location>
        <begin position="294"/>
        <end position="317"/>
    </location>
</feature>
<evidence type="ECO:0000256" key="7">
    <source>
        <dbReference type="ARBA" id="ARBA00022753"/>
    </source>
</evidence>
<evidence type="ECO:0000256" key="16">
    <source>
        <dbReference type="ARBA" id="ARBA00072022"/>
    </source>
</evidence>
<feature type="transmembrane region" description="Helical" evidence="20">
    <location>
        <begin position="214"/>
        <end position="233"/>
    </location>
</feature>
<proteinExistence type="predicted"/>
<evidence type="ECO:0000256" key="14">
    <source>
        <dbReference type="ARBA" id="ARBA00023198"/>
    </source>
</evidence>
<feature type="transmembrane region" description="Helical" evidence="20">
    <location>
        <begin position="112"/>
        <end position="142"/>
    </location>
</feature>
<keyword evidence="23" id="KW-1185">Reference proteome</keyword>
<evidence type="ECO:0000256" key="20">
    <source>
        <dbReference type="SAM" id="Phobius"/>
    </source>
</evidence>
<dbReference type="GO" id="GO:0006955">
    <property type="term" value="P:immune response"/>
    <property type="evidence" value="ECO:0007669"/>
    <property type="project" value="TreeGrafter"/>
</dbReference>
<dbReference type="InterPro" id="IPR017452">
    <property type="entry name" value="GPCR_Rhodpsn_7TM"/>
</dbReference>
<evidence type="ECO:0000256" key="17">
    <source>
        <dbReference type="ARBA" id="ARBA00075078"/>
    </source>
</evidence>
<keyword evidence="7" id="KW-0967">Endosome</keyword>
<dbReference type="PRINTS" id="PR01558">
    <property type="entry name" value="CHEMOKINER11"/>
</dbReference>
<dbReference type="GO" id="GO:0005769">
    <property type="term" value="C:early endosome"/>
    <property type="evidence" value="ECO:0007669"/>
    <property type="project" value="UniProtKB-SubCell"/>
</dbReference>
<evidence type="ECO:0000256" key="4">
    <source>
        <dbReference type="ARBA" id="ARBA00022475"/>
    </source>
</evidence>
<protein>
    <recommendedName>
        <fullName evidence="16">Atypical chemokine receptor 2</fullName>
    </recommendedName>
    <alternativeName>
        <fullName evidence="17">C-C chemokine receptor D6</fullName>
    </alternativeName>
    <alternativeName>
        <fullName evidence="18">Chemokine-binding protein 2</fullName>
    </alternativeName>
    <alternativeName>
        <fullName evidence="19">Chemokine-binding protein D6</fullName>
    </alternativeName>
</protein>
<dbReference type="PANTHER" id="PTHR10489">
    <property type="entry name" value="CELL ADHESION MOLECULE"/>
    <property type="match status" value="1"/>
</dbReference>
<evidence type="ECO:0000256" key="5">
    <source>
        <dbReference type="ARBA" id="ARBA00022553"/>
    </source>
</evidence>
<dbReference type="GO" id="GO:0055037">
    <property type="term" value="C:recycling endosome"/>
    <property type="evidence" value="ECO:0007669"/>
    <property type="project" value="UniProtKB-SubCell"/>
</dbReference>
<feature type="domain" description="G-protein coupled receptors family 1 profile" evidence="21">
    <location>
        <begin position="65"/>
        <end position="314"/>
    </location>
</feature>
<dbReference type="GO" id="GO:0019722">
    <property type="term" value="P:calcium-mediated signaling"/>
    <property type="evidence" value="ECO:0007669"/>
    <property type="project" value="TreeGrafter"/>
</dbReference>
<dbReference type="GO" id="GO:0005044">
    <property type="term" value="F:scavenger receptor activity"/>
    <property type="evidence" value="ECO:0007669"/>
    <property type="project" value="InterPro"/>
</dbReference>
<keyword evidence="13" id="KW-0325">Glycoprotein</keyword>
<feature type="transmembrane region" description="Helical" evidence="20">
    <location>
        <begin position="53"/>
        <end position="74"/>
    </location>
</feature>
<dbReference type="GO" id="GO:0007204">
    <property type="term" value="P:positive regulation of cytosolic calcium ion concentration"/>
    <property type="evidence" value="ECO:0007669"/>
    <property type="project" value="TreeGrafter"/>
</dbReference>
<dbReference type="GO" id="GO:0016493">
    <property type="term" value="F:C-C chemokine receptor activity"/>
    <property type="evidence" value="ECO:0007669"/>
    <property type="project" value="TreeGrafter"/>
</dbReference>
<evidence type="ECO:0000256" key="19">
    <source>
        <dbReference type="ARBA" id="ARBA00081867"/>
    </source>
</evidence>
<evidence type="ECO:0000256" key="10">
    <source>
        <dbReference type="ARBA" id="ARBA00023136"/>
    </source>
</evidence>
<reference evidence="22 23" key="1">
    <citation type="journal article" date="2012" name="Genome Biol.">
        <title>Sequencing three crocodilian genomes to illuminate the evolution of archosaurs and amniotes.</title>
        <authorList>
            <person name="St John J.A."/>
            <person name="Braun E.L."/>
            <person name="Isberg S.R."/>
            <person name="Miles L.G."/>
            <person name="Chong A.Y."/>
            <person name="Gongora J."/>
            <person name="Dalzell P."/>
            <person name="Moran C."/>
            <person name="Bed'hom B."/>
            <person name="Abzhanov A."/>
            <person name="Burgess S.C."/>
            <person name="Cooksey A.M."/>
            <person name="Castoe T.A."/>
            <person name="Crawford N.G."/>
            <person name="Densmore L.D."/>
            <person name="Drew J.C."/>
            <person name="Edwards S.V."/>
            <person name="Faircloth B.C."/>
            <person name="Fujita M.K."/>
            <person name="Greenwold M.J."/>
            <person name="Hoffmann F.G."/>
            <person name="Howard J.M."/>
            <person name="Iguchi T."/>
            <person name="Janes D.E."/>
            <person name="Khan S.Y."/>
            <person name="Kohno S."/>
            <person name="de Koning A.J."/>
            <person name="Lance S.L."/>
            <person name="McCarthy F.M."/>
            <person name="McCormack J.E."/>
            <person name="Merchant M.E."/>
            <person name="Peterson D.G."/>
            <person name="Pollock D.D."/>
            <person name="Pourmand N."/>
            <person name="Raney B.J."/>
            <person name="Roessler K.A."/>
            <person name="Sanford J.R."/>
            <person name="Sawyer R.H."/>
            <person name="Schmidt C.J."/>
            <person name="Triplett E.W."/>
            <person name="Tuberville T.D."/>
            <person name="Venegas-Anaya M."/>
            <person name="Howard J.T."/>
            <person name="Jarvis E.D."/>
            <person name="Guillette L.J.Jr."/>
            <person name="Glenn T.C."/>
            <person name="Green R.E."/>
            <person name="Ray D.A."/>
        </authorList>
    </citation>
    <scope>NUCLEOTIDE SEQUENCE [LARGE SCALE GENOMIC DNA]</scope>
    <source>
        <strain evidence="22">KSC_2009_1</strain>
    </source>
</reference>
<dbReference type="OrthoDB" id="8576531at2759"/>
<dbReference type="PRINTS" id="PR00237">
    <property type="entry name" value="GPCRRHODOPSN"/>
</dbReference>
<organism evidence="22 23">
    <name type="scientific">Alligator mississippiensis</name>
    <name type="common">American alligator</name>
    <dbReference type="NCBI Taxonomy" id="8496"/>
    <lineage>
        <taxon>Eukaryota</taxon>
        <taxon>Metazoa</taxon>
        <taxon>Chordata</taxon>
        <taxon>Craniata</taxon>
        <taxon>Vertebrata</taxon>
        <taxon>Euteleostomi</taxon>
        <taxon>Archelosauria</taxon>
        <taxon>Archosauria</taxon>
        <taxon>Crocodylia</taxon>
        <taxon>Alligatoridae</taxon>
        <taxon>Alligatorinae</taxon>
        <taxon>Alligator</taxon>
    </lineage>
</organism>
<dbReference type="GO" id="GO:0009897">
    <property type="term" value="C:external side of plasma membrane"/>
    <property type="evidence" value="ECO:0007669"/>
    <property type="project" value="TreeGrafter"/>
</dbReference>
<keyword evidence="15" id="KW-0807">Transducer</keyword>
<dbReference type="InterPro" id="IPR000355">
    <property type="entry name" value="Chemokine_rcpt"/>
</dbReference>
<dbReference type="GO" id="GO:0019957">
    <property type="term" value="F:C-C chemokine binding"/>
    <property type="evidence" value="ECO:0007669"/>
    <property type="project" value="TreeGrafter"/>
</dbReference>
<keyword evidence="12 22" id="KW-0675">Receptor</keyword>
<evidence type="ECO:0000256" key="8">
    <source>
        <dbReference type="ARBA" id="ARBA00022989"/>
    </source>
</evidence>
<dbReference type="InterPro" id="IPR005383">
    <property type="entry name" value="ACKR4"/>
</dbReference>
<evidence type="ECO:0000259" key="21">
    <source>
        <dbReference type="PROSITE" id="PS50262"/>
    </source>
</evidence>
<dbReference type="AlphaFoldDB" id="A0A151PD96"/>
<keyword evidence="8 20" id="KW-1133">Transmembrane helix</keyword>